<sequence>MSSKKNYQDISQLKFEETSNFLNSLYYGSGIGNGHWLPSCILTGAVHVRMTEDAPAGVAL</sequence>
<reference evidence="1" key="1">
    <citation type="submission" date="2021-06" db="EMBL/GenBank/DDBJ databases">
        <authorList>
            <person name="Kallberg Y."/>
            <person name="Tangrot J."/>
            <person name="Rosling A."/>
        </authorList>
    </citation>
    <scope>NUCLEOTIDE SEQUENCE</scope>
    <source>
        <strain evidence="1">FL130A</strain>
    </source>
</reference>
<name>A0A9N9GRW8_9GLOM</name>
<dbReference type="Proteomes" id="UP000789508">
    <property type="component" value="Unassembled WGS sequence"/>
</dbReference>
<organism evidence="1 2">
    <name type="scientific">Ambispora leptoticha</name>
    <dbReference type="NCBI Taxonomy" id="144679"/>
    <lineage>
        <taxon>Eukaryota</taxon>
        <taxon>Fungi</taxon>
        <taxon>Fungi incertae sedis</taxon>
        <taxon>Mucoromycota</taxon>
        <taxon>Glomeromycotina</taxon>
        <taxon>Glomeromycetes</taxon>
        <taxon>Archaeosporales</taxon>
        <taxon>Ambisporaceae</taxon>
        <taxon>Ambispora</taxon>
    </lineage>
</organism>
<dbReference type="AlphaFoldDB" id="A0A9N9GRW8"/>
<accession>A0A9N9GRW8</accession>
<protein>
    <submittedName>
        <fullName evidence="1">12644_t:CDS:1</fullName>
    </submittedName>
</protein>
<keyword evidence="2" id="KW-1185">Reference proteome</keyword>
<proteinExistence type="predicted"/>
<gene>
    <name evidence="1" type="ORF">ALEPTO_LOCUS8968</name>
</gene>
<evidence type="ECO:0000313" key="2">
    <source>
        <dbReference type="Proteomes" id="UP000789508"/>
    </source>
</evidence>
<dbReference type="EMBL" id="CAJVPS010006034">
    <property type="protein sequence ID" value="CAG8621171.1"/>
    <property type="molecule type" value="Genomic_DNA"/>
</dbReference>
<evidence type="ECO:0000313" key="1">
    <source>
        <dbReference type="EMBL" id="CAG8621171.1"/>
    </source>
</evidence>
<comment type="caution">
    <text evidence="1">The sequence shown here is derived from an EMBL/GenBank/DDBJ whole genome shotgun (WGS) entry which is preliminary data.</text>
</comment>